<dbReference type="SUPFAM" id="SSF55920">
    <property type="entry name" value="Creatinase/aminopeptidase"/>
    <property type="match status" value="1"/>
</dbReference>
<feature type="domain" description="Creatinase N-terminal" evidence="5">
    <location>
        <begin position="11"/>
        <end position="134"/>
    </location>
</feature>
<dbReference type="InterPro" id="IPR000587">
    <property type="entry name" value="Creatinase_N"/>
</dbReference>
<keyword evidence="1 3" id="KW-0479">Metal-binding</keyword>
<reference evidence="6 7" key="1">
    <citation type="submission" date="2023-05" db="EMBL/GenBank/DDBJ databases">
        <title>Corynebacterium suedekumii sp. nov. and Corynebacterium breve sp. nov. isolated from raw cow's milk.</title>
        <authorList>
            <person name="Baer M.K."/>
            <person name="Mehl L."/>
            <person name="Hellmuth R."/>
            <person name="Marke G."/>
            <person name="Lipski A."/>
        </authorList>
    </citation>
    <scope>NUCLEOTIDE SEQUENCE [LARGE SCALE GENOMIC DNA]</scope>
    <source>
        <strain evidence="6 7">R4</strain>
    </source>
</reference>
<dbReference type="InterPro" id="IPR050659">
    <property type="entry name" value="Peptidase_M24B"/>
</dbReference>
<feature type="domain" description="Peptidase M24" evidence="4">
    <location>
        <begin position="144"/>
        <end position="346"/>
    </location>
</feature>
<evidence type="ECO:0000256" key="3">
    <source>
        <dbReference type="RuleBase" id="RU000590"/>
    </source>
</evidence>
<protein>
    <submittedName>
        <fullName evidence="6">Xaa-Pro peptidase family protein</fullName>
    </submittedName>
</protein>
<dbReference type="EMBL" id="CP126969">
    <property type="protein sequence ID" value="WIM68924.1"/>
    <property type="molecule type" value="Genomic_DNA"/>
</dbReference>
<dbReference type="Pfam" id="PF00557">
    <property type="entry name" value="Peptidase_M24"/>
    <property type="match status" value="1"/>
</dbReference>
<organism evidence="6 7">
    <name type="scientific">Corynebacterium breve</name>
    <dbReference type="NCBI Taxonomy" id="3049799"/>
    <lineage>
        <taxon>Bacteria</taxon>
        <taxon>Bacillati</taxon>
        <taxon>Actinomycetota</taxon>
        <taxon>Actinomycetes</taxon>
        <taxon>Mycobacteriales</taxon>
        <taxon>Corynebacteriaceae</taxon>
        <taxon>Corynebacterium</taxon>
    </lineage>
</organism>
<dbReference type="PROSITE" id="PS00491">
    <property type="entry name" value="PROLINE_PEPTIDASE"/>
    <property type="match status" value="1"/>
</dbReference>
<proteinExistence type="inferred from homology"/>
<evidence type="ECO:0000256" key="2">
    <source>
        <dbReference type="ARBA" id="ARBA00022801"/>
    </source>
</evidence>
<dbReference type="InterPro" id="IPR029149">
    <property type="entry name" value="Creatin/AminoP/Spt16_N"/>
</dbReference>
<keyword evidence="7" id="KW-1185">Reference proteome</keyword>
<evidence type="ECO:0000259" key="4">
    <source>
        <dbReference type="Pfam" id="PF00557"/>
    </source>
</evidence>
<dbReference type="Gene3D" id="3.90.230.10">
    <property type="entry name" value="Creatinase/methionine aminopeptidase superfamily"/>
    <property type="match status" value="1"/>
</dbReference>
<sequence>MALADTRFATRRRKLSAKLASMRIDDMLVTHMTHVRYLSGFSGSNGALVLSKDLSAEIATDGRYTTQIAEEVRDIEALIERPCAEALLQRIEPGRRVGFEADYVSVAALERLKKVLPEDVTLVPVSGAIEEIRITKDPIELANLTEIAAFTSAALEALVNAGELRAGRTEREVAADLEYRLRLAGAERTSFDTIVASGPNSAKPHHGAGDRVLEDGDLVTIDFGAHRAGFNSDMTRTFVIGEVTDFAREIYEVVLAAQAAGVRAATPGRALVDVDKACRDIIEEAGYGDFFVHSTGHGIGLDVHEAPSASTTGVGELTENMTLTIEPGIYVPGKGGVRIEDTLIITSGAPKIITGASKALTVV</sequence>
<dbReference type="Pfam" id="PF01321">
    <property type="entry name" value="Creatinase_N"/>
    <property type="match status" value="1"/>
</dbReference>
<comment type="similarity">
    <text evidence="3">Belongs to the peptidase M24B family.</text>
</comment>
<evidence type="ECO:0000313" key="7">
    <source>
        <dbReference type="Proteomes" id="UP001225598"/>
    </source>
</evidence>
<dbReference type="PANTHER" id="PTHR46112:SF8">
    <property type="entry name" value="CYTOPLASMIC PEPTIDASE PEPQ-RELATED"/>
    <property type="match status" value="1"/>
</dbReference>
<dbReference type="Proteomes" id="UP001225598">
    <property type="component" value="Chromosome"/>
</dbReference>
<dbReference type="Gene3D" id="3.40.350.10">
    <property type="entry name" value="Creatinase/prolidase N-terminal domain"/>
    <property type="match status" value="1"/>
</dbReference>
<dbReference type="InterPro" id="IPR001131">
    <property type="entry name" value="Peptidase_M24B_aminopep-P_CS"/>
</dbReference>
<dbReference type="SUPFAM" id="SSF53092">
    <property type="entry name" value="Creatinase/prolidase N-terminal domain"/>
    <property type="match status" value="1"/>
</dbReference>
<dbReference type="PANTHER" id="PTHR46112">
    <property type="entry name" value="AMINOPEPTIDASE"/>
    <property type="match status" value="1"/>
</dbReference>
<evidence type="ECO:0000259" key="5">
    <source>
        <dbReference type="Pfam" id="PF01321"/>
    </source>
</evidence>
<name>A0ABY8VHC8_9CORY</name>
<dbReference type="CDD" id="cd01092">
    <property type="entry name" value="APP-like"/>
    <property type="match status" value="1"/>
</dbReference>
<dbReference type="InterPro" id="IPR000994">
    <property type="entry name" value="Pept_M24"/>
</dbReference>
<keyword evidence="2" id="KW-0378">Hydrolase</keyword>
<accession>A0ABY8VHC8</accession>
<dbReference type="RefSeq" id="WP_284826791.1">
    <property type="nucleotide sequence ID" value="NZ_CP126969.1"/>
</dbReference>
<gene>
    <name evidence="6" type="ORF">QP027_05980</name>
</gene>
<evidence type="ECO:0000256" key="1">
    <source>
        <dbReference type="ARBA" id="ARBA00022723"/>
    </source>
</evidence>
<evidence type="ECO:0000313" key="6">
    <source>
        <dbReference type="EMBL" id="WIM68924.1"/>
    </source>
</evidence>
<dbReference type="InterPro" id="IPR036005">
    <property type="entry name" value="Creatinase/aminopeptidase-like"/>
</dbReference>